<organism evidence="6 7">
    <name type="scientific">Thlaspi arvense</name>
    <name type="common">Field penny-cress</name>
    <dbReference type="NCBI Taxonomy" id="13288"/>
    <lineage>
        <taxon>Eukaryota</taxon>
        <taxon>Viridiplantae</taxon>
        <taxon>Streptophyta</taxon>
        <taxon>Embryophyta</taxon>
        <taxon>Tracheophyta</taxon>
        <taxon>Spermatophyta</taxon>
        <taxon>Magnoliopsida</taxon>
        <taxon>eudicotyledons</taxon>
        <taxon>Gunneridae</taxon>
        <taxon>Pentapetalae</taxon>
        <taxon>rosids</taxon>
        <taxon>malvids</taxon>
        <taxon>Brassicales</taxon>
        <taxon>Brassicaceae</taxon>
        <taxon>Thlaspideae</taxon>
        <taxon>Thlaspi</taxon>
    </lineage>
</organism>
<keyword evidence="7" id="KW-1185">Reference proteome</keyword>
<sequence>MKSQSILICMFMLSLFALHQCASMDVGEIEKSNRIILGMCVHRACHSWFKRDCFCCMRNIKNCWKEKAQCESNCLPFSK</sequence>
<gene>
    <name evidence="6" type="ORF">TAV2_LOCUS14651</name>
</gene>
<reference evidence="6 7" key="1">
    <citation type="submission" date="2022-03" db="EMBL/GenBank/DDBJ databases">
        <authorList>
            <person name="Nunn A."/>
            <person name="Chopra R."/>
            <person name="Nunn A."/>
            <person name="Contreras Garrido A."/>
        </authorList>
    </citation>
    <scope>NUCLEOTIDE SEQUENCE [LARGE SCALE GENOMIC DNA]</scope>
</reference>
<evidence type="ECO:0000256" key="1">
    <source>
        <dbReference type="ARBA" id="ARBA00010149"/>
    </source>
</evidence>
<dbReference type="Proteomes" id="UP000836841">
    <property type="component" value="Chromosome 4"/>
</dbReference>
<evidence type="ECO:0000256" key="3">
    <source>
        <dbReference type="ARBA" id="ARBA00023157"/>
    </source>
</evidence>
<evidence type="ECO:0000259" key="5">
    <source>
        <dbReference type="Pfam" id="PF18209"/>
    </source>
</evidence>
<feature type="chain" id="PRO_5043740009" description="Embryo surrounding factor 1 brassicaceae domain-containing protein" evidence="4">
    <location>
        <begin position="24"/>
        <end position="79"/>
    </location>
</feature>
<evidence type="ECO:0000313" key="6">
    <source>
        <dbReference type="EMBL" id="CAH2060224.1"/>
    </source>
</evidence>
<keyword evidence="3" id="KW-1015">Disulfide bond</keyword>
<dbReference type="InterPro" id="IPR041608">
    <property type="entry name" value="ESF1_brassicaceae"/>
</dbReference>
<evidence type="ECO:0000256" key="2">
    <source>
        <dbReference type="ARBA" id="ARBA00022729"/>
    </source>
</evidence>
<comment type="similarity">
    <text evidence="1">Belongs to the MEG family.</text>
</comment>
<dbReference type="AlphaFoldDB" id="A0AAU9S8D7"/>
<feature type="domain" description="Embryo surrounding factor 1 brassicaceae" evidence="5">
    <location>
        <begin position="34"/>
        <end position="75"/>
    </location>
</feature>
<name>A0AAU9S8D7_THLAR</name>
<evidence type="ECO:0000313" key="7">
    <source>
        <dbReference type="Proteomes" id="UP000836841"/>
    </source>
</evidence>
<protein>
    <recommendedName>
        <fullName evidence="5">Embryo surrounding factor 1 brassicaceae domain-containing protein</fullName>
    </recommendedName>
</protein>
<evidence type="ECO:0000256" key="4">
    <source>
        <dbReference type="SAM" id="SignalP"/>
    </source>
</evidence>
<keyword evidence="2 4" id="KW-0732">Signal</keyword>
<dbReference type="EMBL" id="OU466860">
    <property type="protein sequence ID" value="CAH2060224.1"/>
    <property type="molecule type" value="Genomic_DNA"/>
</dbReference>
<proteinExistence type="inferred from homology"/>
<feature type="signal peptide" evidence="4">
    <location>
        <begin position="1"/>
        <end position="23"/>
    </location>
</feature>
<dbReference type="Pfam" id="PF18209">
    <property type="entry name" value="ESF1"/>
    <property type="match status" value="1"/>
</dbReference>
<dbReference type="GO" id="GO:0010098">
    <property type="term" value="P:suspensor development"/>
    <property type="evidence" value="ECO:0007669"/>
    <property type="project" value="InterPro"/>
</dbReference>
<accession>A0AAU9S8D7</accession>